<dbReference type="EMBL" id="CP028901">
    <property type="protein sequence ID" value="AWB34184.1"/>
    <property type="molecule type" value="Genomic_DNA"/>
</dbReference>
<protein>
    <submittedName>
        <fullName evidence="3">Uncharacterized protein</fullName>
    </submittedName>
</protein>
<dbReference type="Proteomes" id="UP000244571">
    <property type="component" value="Chromosome"/>
</dbReference>
<reference evidence="3 4" key="1">
    <citation type="submission" date="2018-04" db="EMBL/GenBank/DDBJ databases">
        <title>Bordetella sp. HZ20 isolated from seawater.</title>
        <authorList>
            <person name="Sun C."/>
        </authorList>
    </citation>
    <scope>NUCLEOTIDE SEQUENCE [LARGE SCALE GENOMIC DNA]</scope>
    <source>
        <strain evidence="3 4">HZ20</strain>
    </source>
</reference>
<accession>A0A2R4XK90</accession>
<proteinExistence type="predicted"/>
<name>A0A2R4XK90_9BURK</name>
<gene>
    <name evidence="3" type="ORF">DBV39_11245</name>
</gene>
<feature type="transmembrane region" description="Helical" evidence="2">
    <location>
        <begin position="38"/>
        <end position="61"/>
    </location>
</feature>
<keyword evidence="2" id="KW-0812">Transmembrane</keyword>
<organism evidence="3 4">
    <name type="scientific">Orrella marina</name>
    <dbReference type="NCBI Taxonomy" id="2163011"/>
    <lineage>
        <taxon>Bacteria</taxon>
        <taxon>Pseudomonadati</taxon>
        <taxon>Pseudomonadota</taxon>
        <taxon>Betaproteobacteria</taxon>
        <taxon>Burkholderiales</taxon>
        <taxon>Alcaligenaceae</taxon>
        <taxon>Orrella</taxon>
    </lineage>
</organism>
<keyword evidence="4" id="KW-1185">Reference proteome</keyword>
<keyword evidence="2" id="KW-1133">Transmembrane helix</keyword>
<sequence length="66" mass="7227">MDRTQTLDHHSGDARETLPMPHGMVPSKWKARFARAQTILAGAQVVVVFGALTLMLLLLAITEPIC</sequence>
<keyword evidence="2" id="KW-0472">Membrane</keyword>
<evidence type="ECO:0000256" key="1">
    <source>
        <dbReference type="SAM" id="MobiDB-lite"/>
    </source>
</evidence>
<evidence type="ECO:0000313" key="3">
    <source>
        <dbReference type="EMBL" id="AWB34184.1"/>
    </source>
</evidence>
<dbReference type="RefSeq" id="WP_108621600.1">
    <property type="nucleotide sequence ID" value="NZ_CP028901.1"/>
</dbReference>
<evidence type="ECO:0000313" key="4">
    <source>
        <dbReference type="Proteomes" id="UP000244571"/>
    </source>
</evidence>
<evidence type="ECO:0000256" key="2">
    <source>
        <dbReference type="SAM" id="Phobius"/>
    </source>
</evidence>
<dbReference type="AlphaFoldDB" id="A0A2R4XK90"/>
<dbReference type="KEGG" id="boz:DBV39_11245"/>
<feature type="region of interest" description="Disordered" evidence="1">
    <location>
        <begin position="1"/>
        <end position="22"/>
    </location>
</feature>
<feature type="compositionally biased region" description="Basic and acidic residues" evidence="1">
    <location>
        <begin position="1"/>
        <end position="16"/>
    </location>
</feature>